<evidence type="ECO:0000313" key="2">
    <source>
        <dbReference type="EMBL" id="RAK52122.1"/>
    </source>
</evidence>
<keyword evidence="3" id="KW-1185">Reference proteome</keyword>
<dbReference type="OrthoDB" id="8482166at2"/>
<sequence>MEDDELLDAQPMEGEGEDNLFAEEPATADPLAKLYEIAKTQGDISHLLDSTQLANLGARVVEDYELDDRSRASWKTKAQRALDRAAQEEEQIKNYPWDNASNVSYPLLTVAALQFAARAYPAIIKNDEAVKVKVFGTPPESAPPEVQQAASQGDRRAQMAVQAATEALQKRQAKIARAKRVGDYMNYKLFYEIEDWEGDTDVLLHQLPIIGLGYRKEWHDLDSGRCNAAYVSAMRLVVNQDVKNLKTAPRVTEEIPDVYPYQIEGRIRAGRYRQVSLPATAEDDQAPRMLLEQHRMHDLDGDGLEEPYVVTVDKETRQVLRIEAAYTLEGARMGGVEGEERVVGFDRWMPYTKYEFLPDLKGRFHSIGFGHLLDQLTEVVNTSINQMIDAGHAAIAGGGFIASSLRLQGGPGKTNTIRFRPNEYKTVTVAGSIRDAIYERNVPQPSPVMFQVLDLMLGAAKDITSTKDVLTGEANSTAPVGTTLALIEQGLQVFSSIYKRVYRGLKAEFIMLYHLIGAYGDPNDYLEVLDDPEADFAADFSGEGKDVLPVSDPSVATKMQAMGKAQLLMGLIGKGGNDRAIMKRAFEAFEIDDPEELLPVPMPPNPAVEAKAQRDQAAAEKDVAAGRKLTAEAAEIVARNTAGANPRGVPGMAGPSPDEMGLGGAPEALGGPEGGMA</sequence>
<evidence type="ECO:0000256" key="1">
    <source>
        <dbReference type="SAM" id="MobiDB-lite"/>
    </source>
</evidence>
<protein>
    <submittedName>
        <fullName evidence="2">Uncharacterized protein</fullName>
    </submittedName>
</protein>
<dbReference type="Proteomes" id="UP000249725">
    <property type="component" value="Unassembled WGS sequence"/>
</dbReference>
<dbReference type="RefSeq" id="WP_111515446.1">
    <property type="nucleotide sequence ID" value="NZ_QFYR01000003.1"/>
</dbReference>
<organism evidence="2 3">
    <name type="scientific">Phenylobacterium deserti</name>
    <dbReference type="NCBI Taxonomy" id="1914756"/>
    <lineage>
        <taxon>Bacteria</taxon>
        <taxon>Pseudomonadati</taxon>
        <taxon>Pseudomonadota</taxon>
        <taxon>Alphaproteobacteria</taxon>
        <taxon>Caulobacterales</taxon>
        <taxon>Caulobacteraceae</taxon>
        <taxon>Phenylobacterium</taxon>
    </lineage>
</organism>
<feature type="region of interest" description="Disordered" evidence="1">
    <location>
        <begin position="1"/>
        <end position="25"/>
    </location>
</feature>
<proteinExistence type="predicted"/>
<gene>
    <name evidence="2" type="ORF">DJ018_13280</name>
</gene>
<evidence type="ECO:0000313" key="3">
    <source>
        <dbReference type="Proteomes" id="UP000249725"/>
    </source>
</evidence>
<dbReference type="EMBL" id="QFYR01000003">
    <property type="protein sequence ID" value="RAK52122.1"/>
    <property type="molecule type" value="Genomic_DNA"/>
</dbReference>
<name>A0A328ABL8_9CAUL</name>
<comment type="caution">
    <text evidence="2">The sequence shown here is derived from an EMBL/GenBank/DDBJ whole genome shotgun (WGS) entry which is preliminary data.</text>
</comment>
<accession>A0A328ABL8</accession>
<reference evidence="3" key="1">
    <citation type="submission" date="2018-05" db="EMBL/GenBank/DDBJ databases">
        <authorList>
            <person name="Li X."/>
        </authorList>
    </citation>
    <scope>NUCLEOTIDE SEQUENCE [LARGE SCALE GENOMIC DNA]</scope>
    <source>
        <strain evidence="3">YIM 73061</strain>
    </source>
</reference>
<feature type="region of interest" description="Disordered" evidence="1">
    <location>
        <begin position="638"/>
        <end position="677"/>
    </location>
</feature>
<dbReference type="AlphaFoldDB" id="A0A328ABL8"/>